<keyword evidence="14" id="KW-1185">Reference proteome</keyword>
<evidence type="ECO:0000313" key="14">
    <source>
        <dbReference type="Proteomes" id="UP000004931"/>
    </source>
</evidence>
<evidence type="ECO:0000256" key="5">
    <source>
        <dbReference type="ARBA" id="ARBA00022448"/>
    </source>
</evidence>
<evidence type="ECO:0000256" key="1">
    <source>
        <dbReference type="ARBA" id="ARBA00004459"/>
    </source>
</evidence>
<evidence type="ECO:0000256" key="11">
    <source>
        <dbReference type="ARBA" id="ARBA00023237"/>
    </source>
</evidence>
<comment type="subcellular location">
    <subcellularLocation>
        <location evidence="1">Cell outer membrane</location>
        <topology evidence="1">Lipid-anchor</topology>
    </subcellularLocation>
</comment>
<dbReference type="STRING" id="247633.GP2143_00812"/>
<keyword evidence="9" id="KW-0564">Palmitate</keyword>
<dbReference type="EMBL" id="AAVT01000007">
    <property type="protein sequence ID" value="EAW30635.1"/>
    <property type="molecule type" value="Genomic_DNA"/>
</dbReference>
<dbReference type="InterPro" id="IPR029046">
    <property type="entry name" value="LolA/LolB/LppX"/>
</dbReference>
<organism evidence="13 14">
    <name type="scientific">marine gamma proteobacterium HTCC2143</name>
    <dbReference type="NCBI Taxonomy" id="247633"/>
    <lineage>
        <taxon>Bacteria</taxon>
        <taxon>Pseudomonadati</taxon>
        <taxon>Pseudomonadota</taxon>
        <taxon>Gammaproteobacteria</taxon>
        <taxon>Cellvibrionales</taxon>
        <taxon>Spongiibacteraceae</taxon>
        <taxon>BD1-7 clade</taxon>
    </lineage>
</organism>
<dbReference type="SUPFAM" id="SSF89392">
    <property type="entry name" value="Prokaryotic lipoproteins and lipoprotein localization factors"/>
    <property type="match status" value="1"/>
</dbReference>
<dbReference type="InterPro" id="IPR004565">
    <property type="entry name" value="OM_lipoprot_LolB"/>
</dbReference>
<keyword evidence="6" id="KW-0732">Signal</keyword>
<dbReference type="GO" id="GO:0015031">
    <property type="term" value="P:protein transport"/>
    <property type="evidence" value="ECO:0007669"/>
    <property type="project" value="UniProtKB-KW"/>
</dbReference>
<keyword evidence="5" id="KW-0813">Transport</keyword>
<dbReference type="Pfam" id="PF03550">
    <property type="entry name" value="LolB"/>
    <property type="match status" value="1"/>
</dbReference>
<dbReference type="NCBIfam" id="TIGR00548">
    <property type="entry name" value="lolB"/>
    <property type="match status" value="1"/>
</dbReference>
<evidence type="ECO:0000256" key="12">
    <source>
        <dbReference type="ARBA" id="ARBA00023288"/>
    </source>
</evidence>
<evidence type="ECO:0000256" key="10">
    <source>
        <dbReference type="ARBA" id="ARBA00023186"/>
    </source>
</evidence>
<evidence type="ECO:0000256" key="3">
    <source>
        <dbReference type="ARBA" id="ARBA00011245"/>
    </source>
</evidence>
<dbReference type="eggNOG" id="COG3017">
    <property type="taxonomic scope" value="Bacteria"/>
</dbReference>
<sequence length="210" mass="23780">MTTVINIGQCFQQRRGLTGQQALLMLVIVLMSACSTTPQKPLPPTQLAENINIRNWSIQGKIGLKDGKEAHSAYLNWLQCEDDYDIRVTGPFGQGAAHLFGNDKLASLKTADSRMSYAQNAERLLSRQLGWSFPVTELLYWLRGIPSPLISYDIQNQLTSFQQSDWQLSFPRLKTVDNYQLPTKIVASKEPLKITLIVRQWQLQPDCSKL</sequence>
<evidence type="ECO:0000256" key="8">
    <source>
        <dbReference type="ARBA" id="ARBA00023136"/>
    </source>
</evidence>
<evidence type="ECO:0000256" key="2">
    <source>
        <dbReference type="ARBA" id="ARBA00009696"/>
    </source>
</evidence>
<keyword evidence="10" id="KW-0143">Chaperone</keyword>
<dbReference type="OrthoDB" id="9797618at2"/>
<keyword evidence="12 13" id="KW-0449">Lipoprotein</keyword>
<keyword evidence="11" id="KW-0998">Cell outer membrane</keyword>
<reference evidence="13 14" key="1">
    <citation type="journal article" date="2010" name="J. Bacteriol.">
        <title>Genome sequence of the oligotrophic marine Gammaproteobacterium HTCC2143, isolated from the Oregon Coast.</title>
        <authorList>
            <person name="Oh H.M."/>
            <person name="Kang I."/>
            <person name="Ferriera S."/>
            <person name="Giovannoni S.J."/>
            <person name="Cho J.C."/>
        </authorList>
    </citation>
    <scope>NUCLEOTIDE SEQUENCE [LARGE SCALE GENOMIC DNA]</scope>
    <source>
        <strain evidence="13 14">HTCC2143</strain>
    </source>
</reference>
<evidence type="ECO:0000313" key="13">
    <source>
        <dbReference type="EMBL" id="EAW30635.1"/>
    </source>
</evidence>
<gene>
    <name evidence="13" type="ORF">GP2143_00812</name>
</gene>
<evidence type="ECO:0000256" key="7">
    <source>
        <dbReference type="ARBA" id="ARBA00022927"/>
    </source>
</evidence>
<dbReference type="Proteomes" id="UP000004931">
    <property type="component" value="Unassembled WGS sequence"/>
</dbReference>
<accession>A0YF40</accession>
<keyword evidence="8" id="KW-0472">Membrane</keyword>
<evidence type="ECO:0000256" key="9">
    <source>
        <dbReference type="ARBA" id="ARBA00023139"/>
    </source>
</evidence>
<dbReference type="AlphaFoldDB" id="A0YF40"/>
<proteinExistence type="inferred from homology"/>
<dbReference type="GO" id="GO:0009279">
    <property type="term" value="C:cell outer membrane"/>
    <property type="evidence" value="ECO:0007669"/>
    <property type="project" value="UniProtKB-SubCell"/>
</dbReference>
<name>A0YF40_9GAMM</name>
<evidence type="ECO:0000256" key="6">
    <source>
        <dbReference type="ARBA" id="ARBA00022729"/>
    </source>
</evidence>
<comment type="subunit">
    <text evidence="3">Monomer.</text>
</comment>
<dbReference type="CDD" id="cd16326">
    <property type="entry name" value="LolB"/>
    <property type="match status" value="1"/>
</dbReference>
<protein>
    <recommendedName>
        <fullName evidence="4">Outer-membrane lipoprotein LolB</fullName>
    </recommendedName>
</protein>
<keyword evidence="7" id="KW-0653">Protein transport</keyword>
<dbReference type="Gene3D" id="2.50.20.10">
    <property type="entry name" value="Lipoprotein localisation LolA/LolB/LppX"/>
    <property type="match status" value="1"/>
</dbReference>
<comment type="caution">
    <text evidence="13">The sequence shown here is derived from an EMBL/GenBank/DDBJ whole genome shotgun (WGS) entry which is preliminary data.</text>
</comment>
<evidence type="ECO:0000256" key="4">
    <source>
        <dbReference type="ARBA" id="ARBA00016202"/>
    </source>
</evidence>
<comment type="similarity">
    <text evidence="2">Belongs to the LolB family.</text>
</comment>